<dbReference type="GO" id="GO:0042601">
    <property type="term" value="C:endospore-forming forespore"/>
    <property type="evidence" value="ECO:0007669"/>
    <property type="project" value="InterPro"/>
</dbReference>
<organism evidence="4 5">
    <name type="scientific">Gracilibacillus dipsosauri</name>
    <dbReference type="NCBI Taxonomy" id="178340"/>
    <lineage>
        <taxon>Bacteria</taxon>
        <taxon>Bacillati</taxon>
        <taxon>Bacillota</taxon>
        <taxon>Bacilli</taxon>
        <taxon>Bacillales</taxon>
        <taxon>Bacillaceae</taxon>
        <taxon>Gracilibacillus</taxon>
    </lineage>
</organism>
<dbReference type="GO" id="GO:0030435">
    <property type="term" value="P:sporulation resulting in formation of a cellular spore"/>
    <property type="evidence" value="ECO:0007669"/>
    <property type="project" value="UniProtKB-KW"/>
</dbReference>
<evidence type="ECO:0000256" key="1">
    <source>
        <dbReference type="ARBA" id="ARBA00004288"/>
    </source>
</evidence>
<comment type="subcellular location">
    <subcellularLocation>
        <location evidence="1">Spore core</location>
    </subcellularLocation>
</comment>
<dbReference type="AlphaFoldDB" id="A0A317L3H2"/>
<name>A0A317L3H2_9BACI</name>
<evidence type="ECO:0000256" key="2">
    <source>
        <dbReference type="ARBA" id="ARBA00006573"/>
    </source>
</evidence>
<dbReference type="EMBL" id="QGTD01000004">
    <property type="protein sequence ID" value="PWU69774.1"/>
    <property type="molecule type" value="Genomic_DNA"/>
</dbReference>
<keyword evidence="5" id="KW-1185">Reference proteome</keyword>
<dbReference type="GO" id="GO:0030436">
    <property type="term" value="P:asexual sporulation"/>
    <property type="evidence" value="ECO:0007669"/>
    <property type="project" value="InterPro"/>
</dbReference>
<sequence>MNVMRAKEIKDDPVMKDVLHNGQYVYIIDVDDDTQNVLVRYTKQSDEVFEVDVTELYEEE</sequence>
<evidence type="ECO:0000256" key="3">
    <source>
        <dbReference type="ARBA" id="ARBA00022969"/>
    </source>
</evidence>
<dbReference type="Proteomes" id="UP000245624">
    <property type="component" value="Unassembled WGS sequence"/>
</dbReference>
<evidence type="ECO:0000313" key="4">
    <source>
        <dbReference type="EMBL" id="PWU69774.1"/>
    </source>
</evidence>
<dbReference type="RefSeq" id="WP_054788108.1">
    <property type="nucleotide sequence ID" value="NZ_JAJUIE010000013.1"/>
</dbReference>
<dbReference type="Pfam" id="PF08141">
    <property type="entry name" value="SspH"/>
    <property type="match status" value="1"/>
</dbReference>
<protein>
    <submittedName>
        <fullName evidence="4">Small, acid-soluble spore protein, H family</fullName>
    </submittedName>
</protein>
<comment type="caution">
    <text evidence="4">The sequence shown here is derived from an EMBL/GenBank/DDBJ whole genome shotgun (WGS) entry which is preliminary data.</text>
</comment>
<gene>
    <name evidence="4" type="ORF">DLJ74_02255</name>
</gene>
<evidence type="ECO:0000313" key="5">
    <source>
        <dbReference type="Proteomes" id="UP000245624"/>
    </source>
</evidence>
<keyword evidence="3" id="KW-0749">Sporulation</keyword>
<accession>A0A317L3H2</accession>
<dbReference type="InterPro" id="IPR012610">
    <property type="entry name" value="SASP_SspH"/>
</dbReference>
<reference evidence="4 5" key="1">
    <citation type="submission" date="2018-05" db="EMBL/GenBank/DDBJ databases">
        <title>Genomic analysis of Gracilibacillus dipsosauri DD1 reveals novel features of a salt-tolerant amylase.</title>
        <authorList>
            <person name="Deutch C.E."/>
            <person name="Yang S."/>
        </authorList>
    </citation>
    <scope>NUCLEOTIDE SEQUENCE [LARGE SCALE GENOMIC DNA]</scope>
    <source>
        <strain evidence="4 5">DD1</strain>
    </source>
</reference>
<comment type="similarity">
    <text evidence="2">Belongs to the SspH family.</text>
</comment>
<dbReference type="OrthoDB" id="2721675at2"/>
<proteinExistence type="inferred from homology"/>